<dbReference type="SUPFAM" id="SSF49503">
    <property type="entry name" value="Cupredoxins"/>
    <property type="match status" value="1"/>
</dbReference>
<sequence>MKTFRGKILLGGILLVVSVSLGVVFFRQQLSPNMPQSPSLENGRDAIPQEAADRVLVTITDEGFSPRGIHIKRGGVVMWVNATSRDSWPASNIHPTHEIYPEFDPRRPIGHGEDWSFTFDKEGLWFYHDHLDPQHLGTIRVGE</sequence>
<dbReference type="STRING" id="1802115.A2756_03445"/>
<evidence type="ECO:0008006" key="3">
    <source>
        <dbReference type="Google" id="ProtNLM"/>
    </source>
</evidence>
<protein>
    <recommendedName>
        <fullName evidence="3">EfeO-type cupredoxin-like domain-containing protein</fullName>
    </recommendedName>
</protein>
<reference evidence="1 2" key="1">
    <citation type="journal article" date="2016" name="Nat. Commun.">
        <title>Thousands of microbial genomes shed light on interconnected biogeochemical processes in an aquifer system.</title>
        <authorList>
            <person name="Anantharaman K."/>
            <person name="Brown C.T."/>
            <person name="Hug L.A."/>
            <person name="Sharon I."/>
            <person name="Castelle C.J."/>
            <person name="Probst A.J."/>
            <person name="Thomas B.C."/>
            <person name="Singh A."/>
            <person name="Wilkins M.J."/>
            <person name="Karaoz U."/>
            <person name="Brodie E.L."/>
            <person name="Williams K.H."/>
            <person name="Hubbard S.S."/>
            <person name="Banfield J.F."/>
        </authorList>
    </citation>
    <scope>NUCLEOTIDE SEQUENCE [LARGE SCALE GENOMIC DNA]</scope>
</reference>
<name>A0A1G2G4M7_9BACT</name>
<proteinExistence type="predicted"/>
<dbReference type="AlphaFoldDB" id="A0A1G2G4M7"/>
<dbReference type="Proteomes" id="UP000177785">
    <property type="component" value="Unassembled WGS sequence"/>
</dbReference>
<gene>
    <name evidence="1" type="ORF">A2756_03445</name>
</gene>
<dbReference type="Gene3D" id="2.60.40.420">
    <property type="entry name" value="Cupredoxins - blue copper proteins"/>
    <property type="match status" value="1"/>
</dbReference>
<dbReference type="InterPro" id="IPR008972">
    <property type="entry name" value="Cupredoxin"/>
</dbReference>
<accession>A0A1G2G4M7</accession>
<comment type="caution">
    <text evidence="1">The sequence shown here is derived from an EMBL/GenBank/DDBJ whole genome shotgun (WGS) entry which is preliminary data.</text>
</comment>
<organism evidence="1 2">
    <name type="scientific">Candidatus Ryanbacteria bacterium RIFCSPHIGHO2_01_FULL_48_27</name>
    <dbReference type="NCBI Taxonomy" id="1802115"/>
    <lineage>
        <taxon>Bacteria</taxon>
        <taxon>Candidatus Ryaniibacteriota</taxon>
    </lineage>
</organism>
<evidence type="ECO:0000313" key="2">
    <source>
        <dbReference type="Proteomes" id="UP000177785"/>
    </source>
</evidence>
<evidence type="ECO:0000313" key="1">
    <source>
        <dbReference type="EMBL" id="OGZ44900.1"/>
    </source>
</evidence>
<dbReference type="EMBL" id="MHNL01000011">
    <property type="protein sequence ID" value="OGZ44900.1"/>
    <property type="molecule type" value="Genomic_DNA"/>
</dbReference>